<keyword evidence="5" id="KW-1185">Reference proteome</keyword>
<feature type="domain" description="N-acetyltransferase" evidence="3">
    <location>
        <begin position="5"/>
        <end position="162"/>
    </location>
</feature>
<sequence length="333" mass="35917">MPAAALIRPGRDGDAEDFVALIGACWSEYPGCILDVDGELPELRALASHTAGLGGALWAAECDGRVIGMVAAKPRPEEAAWEIGRMYVLPEAHGTGLGAQLLQTAEAHALAAGAARLVLWSDTRFDRAHRFYEKGSYVRQGPIRMLDDISHSLEFRYAKPARGVAVEVLDAAGAASAERRLSEILVACVESGASVSFLRPLPMQRARGYWKGVASDVAAGRRLLLAAWRDGTLVGTVQLVLAMPQNQPHRADVAKLLVHPEARRAGLGRALMTRVEQEARRLGRRLLVLDTLAGSAGEALYRAMGWQEVGAIPGFALDETGAEHATIFFWKRL</sequence>
<dbReference type="EMBL" id="SKBM01000014">
    <property type="protein sequence ID" value="TCZ59761.1"/>
    <property type="molecule type" value="Genomic_DNA"/>
</dbReference>
<keyword evidence="1 4" id="KW-0808">Transferase</keyword>
<dbReference type="RefSeq" id="WP_132291204.1">
    <property type="nucleotide sequence ID" value="NZ_SKBM01000014.1"/>
</dbReference>
<dbReference type="InterPro" id="IPR050832">
    <property type="entry name" value="Bact_Acetyltransf"/>
</dbReference>
<dbReference type="Gene3D" id="3.40.630.30">
    <property type="match status" value="2"/>
</dbReference>
<gene>
    <name evidence="4" type="ORF">EXY23_15730</name>
</gene>
<dbReference type="Proteomes" id="UP000295023">
    <property type="component" value="Unassembled WGS sequence"/>
</dbReference>
<dbReference type="InterPro" id="IPR016181">
    <property type="entry name" value="Acyl_CoA_acyltransferase"/>
</dbReference>
<dbReference type="AlphaFoldDB" id="A0A4R4DGW6"/>
<accession>A0A4R4DGW6</accession>
<feature type="domain" description="N-acetyltransferase" evidence="3">
    <location>
        <begin position="184"/>
        <end position="333"/>
    </location>
</feature>
<evidence type="ECO:0000313" key="5">
    <source>
        <dbReference type="Proteomes" id="UP000295023"/>
    </source>
</evidence>
<name>A0A4R4DGW6_9PROT</name>
<evidence type="ECO:0000256" key="2">
    <source>
        <dbReference type="ARBA" id="ARBA00023315"/>
    </source>
</evidence>
<keyword evidence="2" id="KW-0012">Acyltransferase</keyword>
<dbReference type="PROSITE" id="PS51186">
    <property type="entry name" value="GNAT"/>
    <property type="match status" value="2"/>
</dbReference>
<evidence type="ECO:0000256" key="1">
    <source>
        <dbReference type="ARBA" id="ARBA00022679"/>
    </source>
</evidence>
<dbReference type="SUPFAM" id="SSF55729">
    <property type="entry name" value="Acyl-CoA N-acyltransferases (Nat)"/>
    <property type="match status" value="2"/>
</dbReference>
<dbReference type="CDD" id="cd04301">
    <property type="entry name" value="NAT_SF"/>
    <property type="match status" value="2"/>
</dbReference>
<evidence type="ECO:0000313" key="4">
    <source>
        <dbReference type="EMBL" id="TCZ59761.1"/>
    </source>
</evidence>
<organism evidence="4 5">
    <name type="scientific">Roseicella aquatilis</name>
    <dbReference type="NCBI Taxonomy" id="2527868"/>
    <lineage>
        <taxon>Bacteria</taxon>
        <taxon>Pseudomonadati</taxon>
        <taxon>Pseudomonadota</taxon>
        <taxon>Alphaproteobacteria</taxon>
        <taxon>Acetobacterales</taxon>
        <taxon>Roseomonadaceae</taxon>
        <taxon>Roseicella</taxon>
    </lineage>
</organism>
<reference evidence="4 5" key="1">
    <citation type="submission" date="2019-03" db="EMBL/GenBank/DDBJ databases">
        <title>Paracraurococcus aquatilis NE82 genome sequence.</title>
        <authorList>
            <person name="Zhao Y."/>
            <person name="Du Z."/>
        </authorList>
    </citation>
    <scope>NUCLEOTIDE SEQUENCE [LARGE SCALE GENOMIC DNA]</scope>
    <source>
        <strain evidence="4 5">NE82</strain>
    </source>
</reference>
<dbReference type="InterPro" id="IPR000182">
    <property type="entry name" value="GNAT_dom"/>
</dbReference>
<dbReference type="GO" id="GO:0016747">
    <property type="term" value="F:acyltransferase activity, transferring groups other than amino-acyl groups"/>
    <property type="evidence" value="ECO:0007669"/>
    <property type="project" value="InterPro"/>
</dbReference>
<protein>
    <submittedName>
        <fullName evidence="4">N-acetyltransferase</fullName>
    </submittedName>
</protein>
<dbReference type="Pfam" id="PF00583">
    <property type="entry name" value="Acetyltransf_1"/>
    <property type="match status" value="2"/>
</dbReference>
<dbReference type="PANTHER" id="PTHR43877">
    <property type="entry name" value="AMINOALKYLPHOSPHONATE N-ACETYLTRANSFERASE-RELATED-RELATED"/>
    <property type="match status" value="1"/>
</dbReference>
<dbReference type="OrthoDB" id="3389160at2"/>
<comment type="caution">
    <text evidence="4">The sequence shown here is derived from an EMBL/GenBank/DDBJ whole genome shotgun (WGS) entry which is preliminary data.</text>
</comment>
<dbReference type="PANTHER" id="PTHR43877:SF2">
    <property type="entry name" value="AMINOALKYLPHOSPHONATE N-ACETYLTRANSFERASE-RELATED"/>
    <property type="match status" value="1"/>
</dbReference>
<proteinExistence type="predicted"/>
<evidence type="ECO:0000259" key="3">
    <source>
        <dbReference type="PROSITE" id="PS51186"/>
    </source>
</evidence>